<dbReference type="Proteomes" id="UP000774326">
    <property type="component" value="Unassembled WGS sequence"/>
</dbReference>
<gene>
    <name evidence="1" type="ORF">WICPIJ_009306</name>
</gene>
<dbReference type="AlphaFoldDB" id="A0A9P8PP37"/>
<name>A0A9P8PP37_WICPI</name>
<feature type="non-terminal residue" evidence="1">
    <location>
        <position position="1"/>
    </location>
</feature>
<keyword evidence="2" id="KW-1185">Reference proteome</keyword>
<organism evidence="1 2">
    <name type="scientific">Wickerhamomyces pijperi</name>
    <name type="common">Yeast</name>
    <name type="synonym">Pichia pijperi</name>
    <dbReference type="NCBI Taxonomy" id="599730"/>
    <lineage>
        <taxon>Eukaryota</taxon>
        <taxon>Fungi</taxon>
        <taxon>Dikarya</taxon>
        <taxon>Ascomycota</taxon>
        <taxon>Saccharomycotina</taxon>
        <taxon>Saccharomycetes</taxon>
        <taxon>Phaffomycetales</taxon>
        <taxon>Wickerhamomycetaceae</taxon>
        <taxon>Wickerhamomyces</taxon>
    </lineage>
</organism>
<comment type="caution">
    <text evidence="1">The sequence shown here is derived from an EMBL/GenBank/DDBJ whole genome shotgun (WGS) entry which is preliminary data.</text>
</comment>
<proteinExistence type="predicted"/>
<accession>A0A9P8PP37</accession>
<protein>
    <submittedName>
        <fullName evidence="1">Uncharacterized protein</fullName>
    </submittedName>
</protein>
<evidence type="ECO:0000313" key="1">
    <source>
        <dbReference type="EMBL" id="KAH3675692.1"/>
    </source>
</evidence>
<reference evidence="1" key="1">
    <citation type="journal article" date="2021" name="Open Biol.">
        <title>Shared evolutionary footprints suggest mitochondrial oxidative damage underlies multiple complex I losses in fungi.</title>
        <authorList>
            <person name="Schikora-Tamarit M.A."/>
            <person name="Marcet-Houben M."/>
            <person name="Nosek J."/>
            <person name="Gabaldon T."/>
        </authorList>
    </citation>
    <scope>NUCLEOTIDE SEQUENCE</scope>
    <source>
        <strain evidence="1">CBS2887</strain>
    </source>
</reference>
<evidence type="ECO:0000313" key="2">
    <source>
        <dbReference type="Proteomes" id="UP000774326"/>
    </source>
</evidence>
<sequence length="51" mass="5628">PVSDKLGSLDVPNEVGLSGKAGSAVNELAELWDEKEYEEEYNLDSFIKTLK</sequence>
<reference evidence="1" key="2">
    <citation type="submission" date="2021-01" db="EMBL/GenBank/DDBJ databases">
        <authorList>
            <person name="Schikora-Tamarit M.A."/>
        </authorList>
    </citation>
    <scope>NUCLEOTIDE SEQUENCE</scope>
    <source>
        <strain evidence="1">CBS2887</strain>
    </source>
</reference>
<dbReference type="EMBL" id="JAEUBG010005375">
    <property type="protein sequence ID" value="KAH3675692.1"/>
    <property type="molecule type" value="Genomic_DNA"/>
</dbReference>